<gene>
    <name evidence="12" type="primary">cahz</name>
    <name evidence="12" type="ORF">AWC38_SpisGene22426</name>
</gene>
<evidence type="ECO:0000256" key="4">
    <source>
        <dbReference type="ARBA" id="ARBA00022723"/>
    </source>
</evidence>
<keyword evidence="13" id="KW-1185">Reference proteome</keyword>
<dbReference type="EC" id="4.2.1.1" evidence="3 9"/>
<keyword evidence="10" id="KW-1133">Transmembrane helix</keyword>
<protein>
    <recommendedName>
        <fullName evidence="3 9">Carbonic anhydrase</fullName>
        <ecNumber evidence="3 9">4.2.1.1</ecNumber>
    </recommendedName>
</protein>
<dbReference type="PANTHER" id="PTHR18952:SF265">
    <property type="entry name" value="CARBONIC ANHYDRASE"/>
    <property type="match status" value="1"/>
</dbReference>
<organism evidence="12 13">
    <name type="scientific">Stylophora pistillata</name>
    <name type="common">Smooth cauliflower coral</name>
    <dbReference type="NCBI Taxonomy" id="50429"/>
    <lineage>
        <taxon>Eukaryota</taxon>
        <taxon>Metazoa</taxon>
        <taxon>Cnidaria</taxon>
        <taxon>Anthozoa</taxon>
        <taxon>Hexacorallia</taxon>
        <taxon>Scleractinia</taxon>
        <taxon>Astrocoeniina</taxon>
        <taxon>Pocilloporidae</taxon>
        <taxon>Stylophora</taxon>
    </lineage>
</organism>
<evidence type="ECO:0000256" key="1">
    <source>
        <dbReference type="ARBA" id="ARBA00002904"/>
    </source>
</evidence>
<name>A0A2B4RAU6_STYPI</name>
<evidence type="ECO:0000313" key="12">
    <source>
        <dbReference type="EMBL" id="PFX13487.1"/>
    </source>
</evidence>
<keyword evidence="4 9" id="KW-0479">Metal-binding</keyword>
<dbReference type="OrthoDB" id="5986706at2759"/>
<evidence type="ECO:0000256" key="2">
    <source>
        <dbReference type="ARBA" id="ARBA00010718"/>
    </source>
</evidence>
<dbReference type="InterPro" id="IPR023561">
    <property type="entry name" value="Carbonic_anhydrase_a-class"/>
</dbReference>
<feature type="domain" description="Alpha-carbonic anhydrase" evidence="11">
    <location>
        <begin position="69"/>
        <end position="322"/>
    </location>
</feature>
<dbReference type="InterPro" id="IPR036398">
    <property type="entry name" value="CA_dom_sf"/>
</dbReference>
<evidence type="ECO:0000256" key="6">
    <source>
        <dbReference type="ARBA" id="ARBA00023180"/>
    </source>
</evidence>
<comment type="caution">
    <text evidence="12">The sequence shown here is derived from an EMBL/GenBank/DDBJ whole genome shotgun (WGS) entry which is preliminary data.</text>
</comment>
<comment type="function">
    <text evidence="1 9">Reversible hydration of carbon dioxide.</text>
</comment>
<proteinExistence type="inferred from homology"/>
<sequence>MHLIHELIGMTNHFQDIYLIGFIDSSGSFINVTDVLKRGKNKQNQQTMAKFLFLAFIGLTGISIGLGTDSWSYCSNCADGPLRWTGDCASGKSQSPIDISLANATYKSFSAWNWKNYGSTLSTKFTQQNTGSALQVNLPDKKFFVSGGGLVGNYTTAQFHLHWGPDNGQGSEHTLNGEQFAAEIHFVSYNVKYPNLTYAAAQPDGLAVLGVFIEVGSANSAYDKFLKYTSKVVNGNTTASIAPFPLSPLFPSNTSKFYRYQGSLTTPGCLESVTWTVFHDSVKISASQVAAMRSLMMNDTDYIGLNYRPTQALNTRTVYASFDVSPTTETPTVDDSAAGVKMTTSLLLLMLIGALFLN</sequence>
<dbReference type="SMART" id="SM01057">
    <property type="entry name" value="Carb_anhydrase"/>
    <property type="match status" value="1"/>
</dbReference>
<evidence type="ECO:0000256" key="7">
    <source>
        <dbReference type="ARBA" id="ARBA00023239"/>
    </source>
</evidence>
<dbReference type="PANTHER" id="PTHR18952">
    <property type="entry name" value="CARBONIC ANHYDRASE"/>
    <property type="match status" value="1"/>
</dbReference>
<evidence type="ECO:0000256" key="10">
    <source>
        <dbReference type="SAM" id="Phobius"/>
    </source>
</evidence>
<dbReference type="FunFam" id="3.10.200.10:FF:000003">
    <property type="entry name" value="Carbonic anhydrase 12"/>
    <property type="match status" value="1"/>
</dbReference>
<keyword evidence="5 9" id="KW-0862">Zinc</keyword>
<evidence type="ECO:0000256" key="5">
    <source>
        <dbReference type="ARBA" id="ARBA00022833"/>
    </source>
</evidence>
<evidence type="ECO:0000259" key="11">
    <source>
        <dbReference type="PROSITE" id="PS51144"/>
    </source>
</evidence>
<evidence type="ECO:0000313" key="13">
    <source>
        <dbReference type="Proteomes" id="UP000225706"/>
    </source>
</evidence>
<keyword evidence="6" id="KW-0325">Glycoprotein</keyword>
<dbReference type="InterPro" id="IPR018338">
    <property type="entry name" value="Carbonic_anhydrase_a-class_CS"/>
</dbReference>
<evidence type="ECO:0000256" key="3">
    <source>
        <dbReference type="ARBA" id="ARBA00012925"/>
    </source>
</evidence>
<dbReference type="Proteomes" id="UP000225706">
    <property type="component" value="Unassembled WGS sequence"/>
</dbReference>
<evidence type="ECO:0000256" key="8">
    <source>
        <dbReference type="ARBA" id="ARBA00048348"/>
    </source>
</evidence>
<keyword evidence="10" id="KW-0472">Membrane</keyword>
<feature type="transmembrane region" description="Helical" evidence="10">
    <location>
        <begin position="48"/>
        <end position="67"/>
    </location>
</feature>
<comment type="similarity">
    <text evidence="2 9">Belongs to the alpha-carbonic anhydrase family.</text>
</comment>
<dbReference type="PROSITE" id="PS51144">
    <property type="entry name" value="ALPHA_CA_2"/>
    <property type="match status" value="1"/>
</dbReference>
<dbReference type="STRING" id="50429.A0A2B4RAU6"/>
<dbReference type="PROSITE" id="PS00162">
    <property type="entry name" value="ALPHA_CA_1"/>
    <property type="match status" value="1"/>
</dbReference>
<dbReference type="SUPFAM" id="SSF51069">
    <property type="entry name" value="Carbonic anhydrase"/>
    <property type="match status" value="1"/>
</dbReference>
<dbReference type="Gene3D" id="3.10.200.10">
    <property type="entry name" value="Alpha carbonic anhydrase"/>
    <property type="match status" value="1"/>
</dbReference>
<dbReference type="GO" id="GO:0005886">
    <property type="term" value="C:plasma membrane"/>
    <property type="evidence" value="ECO:0007669"/>
    <property type="project" value="TreeGrafter"/>
</dbReference>
<accession>A0A2B4RAU6</accession>
<keyword evidence="7 9" id="KW-0456">Lyase</keyword>
<dbReference type="EMBL" id="LSMT01000965">
    <property type="protein sequence ID" value="PFX13487.1"/>
    <property type="molecule type" value="Genomic_DNA"/>
</dbReference>
<comment type="catalytic activity">
    <reaction evidence="8 9">
        <text>hydrogencarbonate + H(+) = CO2 + H2O</text>
        <dbReference type="Rhea" id="RHEA:10748"/>
        <dbReference type="ChEBI" id="CHEBI:15377"/>
        <dbReference type="ChEBI" id="CHEBI:15378"/>
        <dbReference type="ChEBI" id="CHEBI:16526"/>
        <dbReference type="ChEBI" id="CHEBI:17544"/>
        <dbReference type="EC" id="4.2.1.1"/>
    </reaction>
</comment>
<reference evidence="13" key="1">
    <citation type="journal article" date="2017" name="bioRxiv">
        <title>Comparative analysis of the genomes of Stylophora pistillata and Acropora digitifera provides evidence for extensive differences between species of corals.</title>
        <authorList>
            <person name="Voolstra C.R."/>
            <person name="Li Y."/>
            <person name="Liew Y.J."/>
            <person name="Baumgarten S."/>
            <person name="Zoccola D."/>
            <person name="Flot J.-F."/>
            <person name="Tambutte S."/>
            <person name="Allemand D."/>
            <person name="Aranda M."/>
        </authorList>
    </citation>
    <scope>NUCLEOTIDE SEQUENCE [LARGE SCALE GENOMIC DNA]</scope>
</reference>
<dbReference type="InterPro" id="IPR001148">
    <property type="entry name" value="CA_dom"/>
</dbReference>
<comment type="cofactor">
    <cofactor evidence="9">
        <name>Zn(2+)</name>
        <dbReference type="ChEBI" id="CHEBI:29105"/>
    </cofactor>
</comment>
<dbReference type="GO" id="GO:0008270">
    <property type="term" value="F:zinc ion binding"/>
    <property type="evidence" value="ECO:0007669"/>
    <property type="project" value="UniProtKB-UniRule"/>
</dbReference>
<dbReference type="AlphaFoldDB" id="A0A2B4RAU6"/>
<evidence type="ECO:0000256" key="9">
    <source>
        <dbReference type="RuleBase" id="RU367011"/>
    </source>
</evidence>
<dbReference type="Pfam" id="PF00194">
    <property type="entry name" value="Carb_anhydrase"/>
    <property type="match status" value="1"/>
</dbReference>
<dbReference type="CDD" id="cd00326">
    <property type="entry name" value="alpha_CA"/>
    <property type="match status" value="1"/>
</dbReference>
<dbReference type="GO" id="GO:0004089">
    <property type="term" value="F:carbonate dehydratase activity"/>
    <property type="evidence" value="ECO:0007669"/>
    <property type="project" value="UniProtKB-UniRule"/>
</dbReference>
<keyword evidence="10" id="KW-0812">Transmembrane</keyword>